<dbReference type="InterPro" id="IPR000847">
    <property type="entry name" value="LysR_HTH_N"/>
</dbReference>
<dbReference type="EMBL" id="BPMK01000016">
    <property type="protein sequence ID" value="GIZ53314.1"/>
    <property type="molecule type" value="Genomic_DNA"/>
</dbReference>
<comment type="similarity">
    <text evidence="1">Belongs to the LysR transcriptional regulatory family.</text>
</comment>
<dbReference type="PROSITE" id="PS50931">
    <property type="entry name" value="HTH_LYSR"/>
    <property type="match status" value="1"/>
</dbReference>
<evidence type="ECO:0000256" key="3">
    <source>
        <dbReference type="ARBA" id="ARBA00023125"/>
    </source>
</evidence>
<name>A0ABQ4Q9E2_9BURK</name>
<dbReference type="Gene3D" id="1.10.10.10">
    <property type="entry name" value="Winged helix-like DNA-binding domain superfamily/Winged helix DNA-binding domain"/>
    <property type="match status" value="1"/>
</dbReference>
<comment type="caution">
    <text evidence="6">The sequence shown here is derived from an EMBL/GenBank/DDBJ whole genome shotgun (WGS) entry which is preliminary data.</text>
</comment>
<feature type="domain" description="HTH lysR-type" evidence="5">
    <location>
        <begin position="11"/>
        <end position="67"/>
    </location>
</feature>
<dbReference type="PANTHER" id="PTHR30537:SF21">
    <property type="entry name" value="HTH-TYPE TRANSCRIPTIONAL REGULATOR SINR-RELATED"/>
    <property type="match status" value="1"/>
</dbReference>
<evidence type="ECO:0000256" key="4">
    <source>
        <dbReference type="ARBA" id="ARBA00023163"/>
    </source>
</evidence>
<reference evidence="6 7" key="1">
    <citation type="journal article" date="2022" name="Int. J. Syst. Evol. Microbiol.">
        <title>Noviherbaspirillum aridicola sp. nov., isolated from an arid soil in Pakistan.</title>
        <authorList>
            <person name="Khan I.U."/>
            <person name="Saqib M."/>
            <person name="Amin A."/>
            <person name="Hussain F."/>
            <person name="Li L."/>
            <person name="Liu Y.H."/>
            <person name="Fang B.Z."/>
            <person name="Ahmed I."/>
            <person name="Li W.J."/>
        </authorList>
    </citation>
    <scope>NUCLEOTIDE SEQUENCE [LARGE SCALE GENOMIC DNA]</scope>
    <source>
        <strain evidence="6 7">NCCP-691</strain>
    </source>
</reference>
<dbReference type="Pfam" id="PF00126">
    <property type="entry name" value="HTH_1"/>
    <property type="match status" value="1"/>
</dbReference>
<keyword evidence="7" id="KW-1185">Reference proteome</keyword>
<dbReference type="Proteomes" id="UP000887222">
    <property type="component" value="Unassembled WGS sequence"/>
</dbReference>
<dbReference type="InterPro" id="IPR005119">
    <property type="entry name" value="LysR_subst-bd"/>
</dbReference>
<keyword evidence="4" id="KW-0804">Transcription</keyword>
<keyword evidence="3" id="KW-0238">DNA-binding</keyword>
<proteinExistence type="inferred from homology"/>
<sequence length="314" mass="35162">MTFKNKLKIKNLQDLEVFVAAAEHGGLSAAARVLDLSPAVASVALKRLERDLRASLFLRTTRSMRLTLDGERLLERARPLLDSLRAAEEEIASGHAVLEGQLQISMPSDIGRHLFVPWLDEFQSAWPGVRLRLQLADRLADMYREPVDVAIRYGHQPDSGMVAFPLLTANPRVLCAAPSYIARHGRPASPAQLAEHNCLCFMLDGEVYERWRFRKGGNDIQVHVAGNRVADDSEVVRRWAVEGHGIAYRARADIFDDLAAGRLLPLCEDWEGDNVPLYFVVAGRRQISPLVRLLREFLLARCGRFGIAGGRPRR</sequence>
<dbReference type="CDD" id="cd08422">
    <property type="entry name" value="PBP2_CrgA_like"/>
    <property type="match status" value="1"/>
</dbReference>
<evidence type="ECO:0000313" key="7">
    <source>
        <dbReference type="Proteomes" id="UP000887222"/>
    </source>
</evidence>
<dbReference type="PANTHER" id="PTHR30537">
    <property type="entry name" value="HTH-TYPE TRANSCRIPTIONAL REGULATOR"/>
    <property type="match status" value="1"/>
</dbReference>
<dbReference type="SUPFAM" id="SSF53850">
    <property type="entry name" value="Periplasmic binding protein-like II"/>
    <property type="match status" value="1"/>
</dbReference>
<evidence type="ECO:0000313" key="6">
    <source>
        <dbReference type="EMBL" id="GIZ53314.1"/>
    </source>
</evidence>
<protein>
    <submittedName>
        <fullName evidence="6">LysR family transcriptional regulator</fullName>
    </submittedName>
</protein>
<evidence type="ECO:0000256" key="1">
    <source>
        <dbReference type="ARBA" id="ARBA00009437"/>
    </source>
</evidence>
<accession>A0ABQ4Q9E2</accession>
<dbReference type="SUPFAM" id="SSF46785">
    <property type="entry name" value="Winged helix' DNA-binding domain"/>
    <property type="match status" value="1"/>
</dbReference>
<keyword evidence="2" id="KW-0805">Transcription regulation</keyword>
<evidence type="ECO:0000259" key="5">
    <source>
        <dbReference type="PROSITE" id="PS50931"/>
    </source>
</evidence>
<dbReference type="InterPro" id="IPR036390">
    <property type="entry name" value="WH_DNA-bd_sf"/>
</dbReference>
<evidence type="ECO:0000256" key="2">
    <source>
        <dbReference type="ARBA" id="ARBA00023015"/>
    </source>
</evidence>
<dbReference type="InterPro" id="IPR036388">
    <property type="entry name" value="WH-like_DNA-bd_sf"/>
</dbReference>
<gene>
    <name evidence="6" type="ORF">NCCP691_33280</name>
</gene>
<dbReference type="InterPro" id="IPR058163">
    <property type="entry name" value="LysR-type_TF_proteobact-type"/>
</dbReference>
<dbReference type="Pfam" id="PF03466">
    <property type="entry name" value="LysR_substrate"/>
    <property type="match status" value="1"/>
</dbReference>
<dbReference type="Gene3D" id="3.40.190.290">
    <property type="match status" value="1"/>
</dbReference>
<organism evidence="6 7">
    <name type="scientific">Noviherbaspirillum aridicola</name>
    <dbReference type="NCBI Taxonomy" id="2849687"/>
    <lineage>
        <taxon>Bacteria</taxon>
        <taxon>Pseudomonadati</taxon>
        <taxon>Pseudomonadota</taxon>
        <taxon>Betaproteobacteria</taxon>
        <taxon>Burkholderiales</taxon>
        <taxon>Oxalobacteraceae</taxon>
        <taxon>Noviherbaspirillum</taxon>
    </lineage>
</organism>